<keyword evidence="1" id="KW-0233">DNA recombination</keyword>
<proteinExistence type="predicted"/>
<name>A0ABV8ZP57_9NEIS</name>
<keyword evidence="2" id="KW-0812">Transmembrane</keyword>
<reference evidence="4" key="1">
    <citation type="journal article" date="2019" name="Int. J. Syst. Evol. Microbiol.">
        <title>The Global Catalogue of Microorganisms (GCM) 10K type strain sequencing project: providing services to taxonomists for standard genome sequencing and annotation.</title>
        <authorList>
            <consortium name="The Broad Institute Genomics Platform"/>
            <consortium name="The Broad Institute Genome Sequencing Center for Infectious Disease"/>
            <person name="Wu L."/>
            <person name="Ma J."/>
        </authorList>
    </citation>
    <scope>NUCLEOTIDE SEQUENCE [LARGE SCALE GENOMIC DNA]</scope>
    <source>
        <strain evidence="4">CGMCC 4.7608</strain>
    </source>
</reference>
<protein>
    <submittedName>
        <fullName evidence="3">Site-specific integrase</fullName>
    </submittedName>
</protein>
<dbReference type="RefSeq" id="WP_231461524.1">
    <property type="nucleotide sequence ID" value="NZ_JAJOHW010000035.1"/>
</dbReference>
<accession>A0ABV8ZP57</accession>
<evidence type="ECO:0000256" key="1">
    <source>
        <dbReference type="ARBA" id="ARBA00023172"/>
    </source>
</evidence>
<dbReference type="Proteomes" id="UP001595999">
    <property type="component" value="Unassembled WGS sequence"/>
</dbReference>
<dbReference type="SUPFAM" id="SSF56349">
    <property type="entry name" value="DNA breaking-rejoining enzymes"/>
    <property type="match status" value="1"/>
</dbReference>
<evidence type="ECO:0000256" key="2">
    <source>
        <dbReference type="SAM" id="Phobius"/>
    </source>
</evidence>
<dbReference type="InterPro" id="IPR013762">
    <property type="entry name" value="Integrase-like_cat_sf"/>
</dbReference>
<dbReference type="InterPro" id="IPR011010">
    <property type="entry name" value="DNA_brk_join_enz"/>
</dbReference>
<sequence>MNPFYYKLIHFKKISFKTLIFSIVVALFIRVMHQINTIKSMTYIVDLSMDLHYSLSRFIGMALIMARLEHIRYAPHRAVIIEGKVSWTVVKNGKVIEGLPQLIWSNAVPWREANLWAVERATSSEVVIRTVQTNFTALHAYSCWLEETKTDWRYFPQRKADRCLVKYRGALIDARDKGEIAPSTASQRMASVVQFYRWIYEIGLLPQDLNLWTEKTRIIQSTDRVGFERTILVNSTDLSIPNRSAPGERLEDGLLPVSAKDRDAILAFARDKCSEELFLMLTLGFYSGMRIGTITDLKIQTLERAVPDPVSPEMYLLAVGPGADPPVSTKFGVTGQIRITRDLLDRLKYYAYSLRRLRREANALIADRDVLFLTRFGNRYSRRGSDKSSAINEGMVRLRKEGMAEGIKSLRKFRFHQSRCTFATEIAHLAIKVGGSINAIAIVKEFLLHKHESTSFKYIKFVEKTPIKIEIGNAFTRDFLGLLGSKEDDT</sequence>
<keyword evidence="2" id="KW-0472">Membrane</keyword>
<gene>
    <name evidence="3" type="ORF">ACFO0R_02410</name>
</gene>
<keyword evidence="2" id="KW-1133">Transmembrane helix</keyword>
<evidence type="ECO:0000313" key="4">
    <source>
        <dbReference type="Proteomes" id="UP001595999"/>
    </source>
</evidence>
<comment type="caution">
    <text evidence="3">The sequence shown here is derived from an EMBL/GenBank/DDBJ whole genome shotgun (WGS) entry which is preliminary data.</text>
</comment>
<evidence type="ECO:0000313" key="3">
    <source>
        <dbReference type="EMBL" id="MFC4488461.1"/>
    </source>
</evidence>
<dbReference type="EMBL" id="JBHSEK010000001">
    <property type="protein sequence ID" value="MFC4488461.1"/>
    <property type="molecule type" value="Genomic_DNA"/>
</dbReference>
<dbReference type="Gene3D" id="1.10.443.10">
    <property type="entry name" value="Intergrase catalytic core"/>
    <property type="match status" value="1"/>
</dbReference>
<organism evidence="3 4">
    <name type="scientific">Chromobacterium aquaticum</name>
    <dbReference type="NCBI Taxonomy" id="467180"/>
    <lineage>
        <taxon>Bacteria</taxon>
        <taxon>Pseudomonadati</taxon>
        <taxon>Pseudomonadota</taxon>
        <taxon>Betaproteobacteria</taxon>
        <taxon>Neisseriales</taxon>
        <taxon>Chromobacteriaceae</taxon>
        <taxon>Chromobacterium</taxon>
    </lineage>
</organism>
<feature type="transmembrane region" description="Helical" evidence="2">
    <location>
        <begin position="14"/>
        <end position="31"/>
    </location>
</feature>
<keyword evidence="4" id="KW-1185">Reference proteome</keyword>